<sequence>MKTIKKKLLVITGMLVILSGCSDDDSSVNVDSTPEFQTLIQEISSLPGEIFLFEGIVTDPAGIKTVNFKYDKWFLDKTIRKDSLPETYTISYMFKVPDDEVDFSTHTIPVTITNAGDVATTRDVVVTLDKDIAAPTITVNSPVDGATVLIGAGNEINFDIDLADRELAEFKIESDLLNETLAISGASYNYTNVLDVANPGNYTFNITATDVTGNEATTTVSVSVVTDLQFNAMFLTDETSDAALNQDIFGIPFSTEGSQATGEDGYVFTGRYYSTAANSEVRFVPQQGSFEPFTFGADPNTPGKLLLGQNASVSPIVLPGTGYYEITMDVRDLSYTVTSYTPSDPAFDQVYILGRGIFIDAVTSTCTNNNDGSTQCWHFNSGKPFTKDSNNNYLWTIDVTLQDQPNDNGANGFILNANTSGWAPFWRTNPDDRSQTVPGGGSNYVFDDSALNKDYTFIFDTHLNRIIAKER</sequence>
<protein>
    <recommendedName>
        <fullName evidence="4">Cadherin domain-containing protein</fullName>
    </recommendedName>
</protein>
<dbReference type="EMBL" id="JBHULY010000005">
    <property type="protein sequence ID" value="MFD2725163.1"/>
    <property type="molecule type" value="Genomic_DNA"/>
</dbReference>
<keyword evidence="3" id="KW-1185">Reference proteome</keyword>
<gene>
    <name evidence="2" type="ORF">ACFSR8_02985</name>
</gene>
<dbReference type="PROSITE" id="PS51257">
    <property type="entry name" value="PROKAR_LIPOPROTEIN"/>
    <property type="match status" value="1"/>
</dbReference>
<organism evidence="2 3">
    <name type="scientific">Hyunsoonleella rubra</name>
    <dbReference type="NCBI Taxonomy" id="1737062"/>
    <lineage>
        <taxon>Bacteria</taxon>
        <taxon>Pseudomonadati</taxon>
        <taxon>Bacteroidota</taxon>
        <taxon>Flavobacteriia</taxon>
        <taxon>Flavobacteriales</taxon>
        <taxon>Flavobacteriaceae</taxon>
    </lineage>
</organism>
<name>A0ABW5T9E3_9FLAO</name>
<dbReference type="RefSeq" id="WP_380288873.1">
    <property type="nucleotide sequence ID" value="NZ_JBHULY010000005.1"/>
</dbReference>
<evidence type="ECO:0000313" key="2">
    <source>
        <dbReference type="EMBL" id="MFD2725163.1"/>
    </source>
</evidence>
<reference evidence="3" key="1">
    <citation type="journal article" date="2019" name="Int. J. Syst. Evol. Microbiol.">
        <title>The Global Catalogue of Microorganisms (GCM) 10K type strain sequencing project: providing services to taxonomists for standard genome sequencing and annotation.</title>
        <authorList>
            <consortium name="The Broad Institute Genomics Platform"/>
            <consortium name="The Broad Institute Genome Sequencing Center for Infectious Disease"/>
            <person name="Wu L."/>
            <person name="Ma J."/>
        </authorList>
    </citation>
    <scope>NUCLEOTIDE SEQUENCE [LARGE SCALE GENOMIC DNA]</scope>
    <source>
        <strain evidence="3">KCTC 42398</strain>
    </source>
</reference>
<evidence type="ECO:0000256" key="1">
    <source>
        <dbReference type="SAM" id="SignalP"/>
    </source>
</evidence>
<keyword evidence="1" id="KW-0732">Signal</keyword>
<dbReference type="InterPro" id="IPR013783">
    <property type="entry name" value="Ig-like_fold"/>
</dbReference>
<feature type="signal peptide" evidence="1">
    <location>
        <begin position="1"/>
        <end position="22"/>
    </location>
</feature>
<evidence type="ECO:0008006" key="4">
    <source>
        <dbReference type="Google" id="ProtNLM"/>
    </source>
</evidence>
<accession>A0ABW5T9E3</accession>
<dbReference type="Proteomes" id="UP001597476">
    <property type="component" value="Unassembled WGS sequence"/>
</dbReference>
<evidence type="ECO:0000313" key="3">
    <source>
        <dbReference type="Proteomes" id="UP001597476"/>
    </source>
</evidence>
<dbReference type="Gene3D" id="2.60.40.10">
    <property type="entry name" value="Immunoglobulins"/>
    <property type="match status" value="1"/>
</dbReference>
<proteinExistence type="predicted"/>
<comment type="caution">
    <text evidence="2">The sequence shown here is derived from an EMBL/GenBank/DDBJ whole genome shotgun (WGS) entry which is preliminary data.</text>
</comment>
<feature type="chain" id="PRO_5047423616" description="Cadherin domain-containing protein" evidence="1">
    <location>
        <begin position="23"/>
        <end position="471"/>
    </location>
</feature>